<dbReference type="GO" id="GO:0030288">
    <property type="term" value="C:outer membrane-bounded periplasmic space"/>
    <property type="evidence" value="ECO:0007669"/>
    <property type="project" value="TreeGrafter"/>
</dbReference>
<comment type="caution">
    <text evidence="6">The sequence shown here is derived from an EMBL/GenBank/DDBJ whole genome shotgun (WGS) entry which is preliminary data.</text>
</comment>
<dbReference type="InterPro" id="IPR039424">
    <property type="entry name" value="SBP_5"/>
</dbReference>
<dbReference type="Proteomes" id="UP000284605">
    <property type="component" value="Unassembled WGS sequence"/>
</dbReference>
<dbReference type="PANTHER" id="PTHR30290:SF64">
    <property type="entry name" value="ABC TRANSPORTER PERIPLASMIC BINDING PROTEIN"/>
    <property type="match status" value="1"/>
</dbReference>
<dbReference type="EMBL" id="QYUK01000011">
    <property type="protein sequence ID" value="RJF88444.1"/>
    <property type="molecule type" value="Genomic_DNA"/>
</dbReference>
<comment type="subcellular location">
    <subcellularLocation>
        <location evidence="1">Periplasm</location>
    </subcellularLocation>
</comment>
<dbReference type="Pfam" id="PF00496">
    <property type="entry name" value="SBP_bac_5"/>
    <property type="match status" value="1"/>
</dbReference>
<reference evidence="6 7" key="1">
    <citation type="submission" date="2018-09" db="EMBL/GenBank/DDBJ databases">
        <authorList>
            <person name="Zhu H."/>
        </authorList>
    </citation>
    <scope>NUCLEOTIDE SEQUENCE [LARGE SCALE GENOMIC DNA]</scope>
    <source>
        <strain evidence="6 7">K1W22B-8</strain>
    </source>
</reference>
<dbReference type="GO" id="GO:0042884">
    <property type="term" value="P:microcin transport"/>
    <property type="evidence" value="ECO:0007669"/>
    <property type="project" value="TreeGrafter"/>
</dbReference>
<dbReference type="OrthoDB" id="7318145at2"/>
<comment type="similarity">
    <text evidence="2">Belongs to the bacterial solute-binding protein 5 family.</text>
</comment>
<evidence type="ECO:0000313" key="6">
    <source>
        <dbReference type="EMBL" id="RJF88444.1"/>
    </source>
</evidence>
<dbReference type="AlphaFoldDB" id="A0A418WEM8"/>
<dbReference type="InterPro" id="IPR030678">
    <property type="entry name" value="Peptide/Ni-bd"/>
</dbReference>
<feature type="signal peptide" evidence="4">
    <location>
        <begin position="1"/>
        <end position="24"/>
    </location>
</feature>
<organism evidence="6 7">
    <name type="scientific">Oleomonas cavernae</name>
    <dbReference type="NCBI Taxonomy" id="2320859"/>
    <lineage>
        <taxon>Bacteria</taxon>
        <taxon>Pseudomonadati</taxon>
        <taxon>Pseudomonadota</taxon>
        <taxon>Alphaproteobacteria</taxon>
        <taxon>Acetobacterales</taxon>
        <taxon>Acetobacteraceae</taxon>
        <taxon>Oleomonas</taxon>
    </lineage>
</organism>
<name>A0A418WEM8_9PROT</name>
<dbReference type="CDD" id="cd08497">
    <property type="entry name" value="MbnE-like"/>
    <property type="match status" value="1"/>
</dbReference>
<dbReference type="GO" id="GO:0043190">
    <property type="term" value="C:ATP-binding cassette (ABC) transporter complex"/>
    <property type="evidence" value="ECO:0007669"/>
    <property type="project" value="InterPro"/>
</dbReference>
<dbReference type="InterPro" id="IPR000914">
    <property type="entry name" value="SBP_5_dom"/>
</dbReference>
<protein>
    <submittedName>
        <fullName evidence="6">ABC transporter substrate-binding protein</fullName>
    </submittedName>
</protein>
<proteinExistence type="inferred from homology"/>
<dbReference type="Gene3D" id="3.10.105.10">
    <property type="entry name" value="Dipeptide-binding Protein, Domain 3"/>
    <property type="match status" value="1"/>
</dbReference>
<evidence type="ECO:0000313" key="7">
    <source>
        <dbReference type="Proteomes" id="UP000284605"/>
    </source>
</evidence>
<dbReference type="RefSeq" id="WP_119779079.1">
    <property type="nucleotide sequence ID" value="NZ_QYUK01000011.1"/>
</dbReference>
<keyword evidence="7" id="KW-1185">Reference proteome</keyword>
<evidence type="ECO:0000256" key="4">
    <source>
        <dbReference type="SAM" id="SignalP"/>
    </source>
</evidence>
<dbReference type="Gene3D" id="3.40.190.10">
    <property type="entry name" value="Periplasmic binding protein-like II"/>
    <property type="match status" value="1"/>
</dbReference>
<evidence type="ECO:0000256" key="2">
    <source>
        <dbReference type="ARBA" id="ARBA00005695"/>
    </source>
</evidence>
<keyword evidence="3 4" id="KW-0732">Signal</keyword>
<feature type="chain" id="PRO_5019170772" evidence="4">
    <location>
        <begin position="25"/>
        <end position="615"/>
    </location>
</feature>
<dbReference type="PANTHER" id="PTHR30290">
    <property type="entry name" value="PERIPLASMIC BINDING COMPONENT OF ABC TRANSPORTER"/>
    <property type="match status" value="1"/>
</dbReference>
<sequence length="615" mass="68504">MSRAALRLILTAFALMLGVAAAHGEPRHGFSPFGDLGYPADFSHFAYVDPDAPKGGLLRLSALGTFDSLNPFIVRGLPPISGMGLLYGGLDLTFDSLLVASADEPDSFYGQLAESVEVAADLSSVTFRLRAQARFADGTPVTAADVAATAQALRTKGDPVWRQRLADIGAIESPDPLTVTVIFTGATRRTLPIAIATMPVLAAAWLKDRDFGMPSLEAPLASGPYRVAVVEPGRSITFERRADYWGRDLPVNRGRFNFDRVRFDYYRDRDVDFEAFKAGAYDFREEFTSRLWATGYAGPAVDKGLIRRASVADERPTGIQAFFLNLRRPKFQDMRVRQAIGSAFDFEWSNRALFFGAYKRMASIFENAPLAAHGRPTAAELSLLEMYRGKVPDSVYGEPYFPPLSDGSGELRDRLKAARDLLAQAGWRIADGRLVNEKGETFEIEFLLDEPSFERIVRPFMANLDRLGFITKYREMETTGYTVRRQNYDYDVVTQRYGLDPTPTVELRDLWGSGAADSPGSQNLAGIKDPVVDALIERVIAADTRPDYETAARALDRVVMWNEYIIPQWYKSERNIAWWDRFGRPPLPPRYDLGVLDTWWYDAARAAATDAGKAP</sequence>
<dbReference type="GO" id="GO:0015833">
    <property type="term" value="P:peptide transport"/>
    <property type="evidence" value="ECO:0007669"/>
    <property type="project" value="TreeGrafter"/>
</dbReference>
<dbReference type="GO" id="GO:1904680">
    <property type="term" value="F:peptide transmembrane transporter activity"/>
    <property type="evidence" value="ECO:0007669"/>
    <property type="project" value="TreeGrafter"/>
</dbReference>
<gene>
    <name evidence="6" type="ORF">D3874_16650</name>
</gene>
<accession>A0A418WEM8</accession>
<evidence type="ECO:0000256" key="3">
    <source>
        <dbReference type="ARBA" id="ARBA00022729"/>
    </source>
</evidence>
<evidence type="ECO:0000256" key="1">
    <source>
        <dbReference type="ARBA" id="ARBA00004418"/>
    </source>
</evidence>
<dbReference type="SUPFAM" id="SSF53850">
    <property type="entry name" value="Periplasmic binding protein-like II"/>
    <property type="match status" value="1"/>
</dbReference>
<feature type="domain" description="Solute-binding protein family 5" evidence="5">
    <location>
        <begin position="108"/>
        <end position="516"/>
    </location>
</feature>
<evidence type="ECO:0000259" key="5">
    <source>
        <dbReference type="Pfam" id="PF00496"/>
    </source>
</evidence>
<dbReference type="PIRSF" id="PIRSF002741">
    <property type="entry name" value="MppA"/>
    <property type="match status" value="1"/>
</dbReference>